<keyword evidence="3" id="KW-1185">Reference proteome</keyword>
<gene>
    <name evidence="2" type="ORF">AJ79_09955</name>
</gene>
<feature type="non-terminal residue" evidence="2">
    <location>
        <position position="102"/>
    </location>
</feature>
<sequence length="102" mass="10103">MSQDQNSTSWMSSGFFSTNTNTSANTSLPSAGSPTSPAATAAIGSATGIHGDGSGHAITADVVGGERGSNKARMMGGKKDAGAGAEADADFDVEAARPPYLH</sequence>
<accession>A0A2B7WGA3</accession>
<reference evidence="2 3" key="1">
    <citation type="submission" date="2017-10" db="EMBL/GenBank/DDBJ databases">
        <title>Comparative genomics in systemic dimorphic fungi from Ajellomycetaceae.</title>
        <authorList>
            <person name="Munoz J.F."/>
            <person name="Mcewen J.G."/>
            <person name="Clay O.K."/>
            <person name="Cuomo C.A."/>
        </authorList>
    </citation>
    <scope>NUCLEOTIDE SEQUENCE [LARGE SCALE GENOMIC DNA]</scope>
    <source>
        <strain evidence="2 3">UAMH5409</strain>
    </source>
</reference>
<dbReference type="AlphaFoldDB" id="A0A2B7WGA3"/>
<name>A0A2B7WGA3_9EURO</name>
<evidence type="ECO:0000313" key="3">
    <source>
        <dbReference type="Proteomes" id="UP000223968"/>
    </source>
</evidence>
<feature type="compositionally biased region" description="Polar residues" evidence="1">
    <location>
        <begin position="1"/>
        <end position="11"/>
    </location>
</feature>
<feature type="compositionally biased region" description="Low complexity" evidence="1">
    <location>
        <begin position="12"/>
        <end position="49"/>
    </location>
</feature>
<organism evidence="2 3">
    <name type="scientific">Helicocarpus griseus UAMH5409</name>
    <dbReference type="NCBI Taxonomy" id="1447875"/>
    <lineage>
        <taxon>Eukaryota</taxon>
        <taxon>Fungi</taxon>
        <taxon>Dikarya</taxon>
        <taxon>Ascomycota</taxon>
        <taxon>Pezizomycotina</taxon>
        <taxon>Eurotiomycetes</taxon>
        <taxon>Eurotiomycetidae</taxon>
        <taxon>Onygenales</taxon>
        <taxon>Ajellomycetaceae</taxon>
        <taxon>Helicocarpus</taxon>
    </lineage>
</organism>
<dbReference type="EMBL" id="PDNB01000325">
    <property type="protein sequence ID" value="PGG95619.1"/>
    <property type="molecule type" value="Genomic_DNA"/>
</dbReference>
<feature type="region of interest" description="Disordered" evidence="1">
    <location>
        <begin position="1"/>
        <end position="102"/>
    </location>
</feature>
<protein>
    <submittedName>
        <fullName evidence="2">Uncharacterized protein</fullName>
    </submittedName>
</protein>
<dbReference type="Proteomes" id="UP000223968">
    <property type="component" value="Unassembled WGS sequence"/>
</dbReference>
<proteinExistence type="predicted"/>
<evidence type="ECO:0000256" key="1">
    <source>
        <dbReference type="SAM" id="MobiDB-lite"/>
    </source>
</evidence>
<comment type="caution">
    <text evidence="2">The sequence shown here is derived from an EMBL/GenBank/DDBJ whole genome shotgun (WGS) entry which is preliminary data.</text>
</comment>
<evidence type="ECO:0000313" key="2">
    <source>
        <dbReference type="EMBL" id="PGG95619.1"/>
    </source>
</evidence>